<organism evidence="1 2">
    <name type="scientific">Canavalia gladiata</name>
    <name type="common">Sword bean</name>
    <name type="synonym">Dolichos gladiatus</name>
    <dbReference type="NCBI Taxonomy" id="3824"/>
    <lineage>
        <taxon>Eukaryota</taxon>
        <taxon>Viridiplantae</taxon>
        <taxon>Streptophyta</taxon>
        <taxon>Embryophyta</taxon>
        <taxon>Tracheophyta</taxon>
        <taxon>Spermatophyta</taxon>
        <taxon>Magnoliopsida</taxon>
        <taxon>eudicotyledons</taxon>
        <taxon>Gunneridae</taxon>
        <taxon>Pentapetalae</taxon>
        <taxon>rosids</taxon>
        <taxon>fabids</taxon>
        <taxon>Fabales</taxon>
        <taxon>Fabaceae</taxon>
        <taxon>Papilionoideae</taxon>
        <taxon>50 kb inversion clade</taxon>
        <taxon>NPAAA clade</taxon>
        <taxon>indigoferoid/millettioid clade</taxon>
        <taxon>Phaseoleae</taxon>
        <taxon>Canavalia</taxon>
    </lineage>
</organism>
<dbReference type="AlphaFoldDB" id="A0AAN9K1U3"/>
<evidence type="ECO:0000313" key="2">
    <source>
        <dbReference type="Proteomes" id="UP001367508"/>
    </source>
</evidence>
<protein>
    <submittedName>
        <fullName evidence="1">Uncharacterized protein</fullName>
    </submittedName>
</protein>
<sequence>MEQRSVGNFHPRPPYRRIYSNAFQAILTLGHTVSLRPASMFPIIRRVGELYYYDKAIKNIPWEWLRRVHSGGFSASTLIGDDPVNVSDYESRKSCLLDDNTKKAFSKGNPDVASTIRSKQPGLQAWL</sequence>
<accession>A0AAN9K1U3</accession>
<name>A0AAN9K1U3_CANGL</name>
<dbReference type="EMBL" id="JAYMYQ010000010">
    <property type="protein sequence ID" value="KAK7308017.1"/>
    <property type="molecule type" value="Genomic_DNA"/>
</dbReference>
<reference evidence="1 2" key="1">
    <citation type="submission" date="2024-01" db="EMBL/GenBank/DDBJ databases">
        <title>The genomes of 5 underutilized Papilionoideae crops provide insights into root nodulation and disease resistanc.</title>
        <authorList>
            <person name="Jiang F."/>
        </authorList>
    </citation>
    <scope>NUCLEOTIDE SEQUENCE [LARGE SCALE GENOMIC DNA]</scope>
    <source>
        <strain evidence="1">LVBAO_FW01</strain>
        <tissue evidence="1">Leaves</tissue>
    </source>
</reference>
<evidence type="ECO:0000313" key="1">
    <source>
        <dbReference type="EMBL" id="KAK7308017.1"/>
    </source>
</evidence>
<keyword evidence="2" id="KW-1185">Reference proteome</keyword>
<gene>
    <name evidence="1" type="ORF">VNO77_41576</name>
</gene>
<comment type="caution">
    <text evidence="1">The sequence shown here is derived from an EMBL/GenBank/DDBJ whole genome shotgun (WGS) entry which is preliminary data.</text>
</comment>
<proteinExistence type="predicted"/>
<dbReference type="Proteomes" id="UP001367508">
    <property type="component" value="Unassembled WGS sequence"/>
</dbReference>